<dbReference type="RefSeq" id="WP_201166711.1">
    <property type="nucleotide sequence ID" value="NZ_JAEPWM010000001.1"/>
</dbReference>
<sequence>MNIPLFLFCGGPAYDGEGRPKPLMKIREGRSLLVHFLLYLKQHRASSMPASVILLCDDGQEAAIQAALNGLSYPVPIHIRACGPRANTFEKFSRALDEAADRRALVQFGYPDIFSFDEFSEPALGALESGSSVHISAAALTSRFPRLIVDIYNNRIKGISNYTSPVPANPLHVFGGDLWGRVDQLRALVQEFRSQAAAPSPSLEYDFFFWLINHDKMSCVMLHGERMWIDSIRDVNQLLARMGDAL</sequence>
<name>A0A934WLF9_9BURK</name>
<gene>
    <name evidence="1" type="ORF">JJB11_04665</name>
</gene>
<reference evidence="1" key="1">
    <citation type="journal article" date="2012" name="J. Microbiol. Biotechnol.">
        <title>Ramlibacter ginsenosidimutans sp. nov., with ginsenoside-converting activity.</title>
        <authorList>
            <person name="Wang L."/>
            <person name="An D.S."/>
            <person name="Kim S.G."/>
            <person name="Jin F.X."/>
            <person name="Kim S.C."/>
            <person name="Lee S.T."/>
            <person name="Im W.T."/>
        </authorList>
    </citation>
    <scope>NUCLEOTIDE SEQUENCE</scope>
    <source>
        <strain evidence="1">KACC 17527</strain>
    </source>
</reference>
<evidence type="ECO:0000313" key="1">
    <source>
        <dbReference type="EMBL" id="MBK6005373.1"/>
    </source>
</evidence>
<dbReference type="SUPFAM" id="SSF53448">
    <property type="entry name" value="Nucleotide-diphospho-sugar transferases"/>
    <property type="match status" value="1"/>
</dbReference>
<evidence type="ECO:0000313" key="2">
    <source>
        <dbReference type="Proteomes" id="UP000630528"/>
    </source>
</evidence>
<dbReference type="EMBL" id="JAEPWM010000001">
    <property type="protein sequence ID" value="MBK6005373.1"/>
    <property type="molecule type" value="Genomic_DNA"/>
</dbReference>
<dbReference type="Gene3D" id="3.90.550.10">
    <property type="entry name" value="Spore Coat Polysaccharide Biosynthesis Protein SpsA, Chain A"/>
    <property type="match status" value="1"/>
</dbReference>
<keyword evidence="2" id="KW-1185">Reference proteome</keyword>
<dbReference type="AlphaFoldDB" id="A0A934WLF9"/>
<comment type="caution">
    <text evidence="1">The sequence shown here is derived from an EMBL/GenBank/DDBJ whole genome shotgun (WGS) entry which is preliminary data.</text>
</comment>
<proteinExistence type="predicted"/>
<protein>
    <submittedName>
        <fullName evidence="1">Uncharacterized protein</fullName>
    </submittedName>
</protein>
<dbReference type="Proteomes" id="UP000630528">
    <property type="component" value="Unassembled WGS sequence"/>
</dbReference>
<accession>A0A934WLF9</accession>
<dbReference type="InterPro" id="IPR029044">
    <property type="entry name" value="Nucleotide-diphossugar_trans"/>
</dbReference>
<reference evidence="1" key="2">
    <citation type="submission" date="2021-01" db="EMBL/GenBank/DDBJ databases">
        <authorList>
            <person name="Kang M."/>
        </authorList>
    </citation>
    <scope>NUCLEOTIDE SEQUENCE</scope>
    <source>
        <strain evidence="1">KACC 17527</strain>
    </source>
</reference>
<organism evidence="1 2">
    <name type="scientific">Ramlibacter ginsenosidimutans</name>
    <dbReference type="NCBI Taxonomy" id="502333"/>
    <lineage>
        <taxon>Bacteria</taxon>
        <taxon>Pseudomonadati</taxon>
        <taxon>Pseudomonadota</taxon>
        <taxon>Betaproteobacteria</taxon>
        <taxon>Burkholderiales</taxon>
        <taxon>Comamonadaceae</taxon>
        <taxon>Ramlibacter</taxon>
    </lineage>
</organism>